<organism evidence="2 3">
    <name type="scientific">Cuscuta europaea</name>
    <name type="common">European dodder</name>
    <dbReference type="NCBI Taxonomy" id="41803"/>
    <lineage>
        <taxon>Eukaryota</taxon>
        <taxon>Viridiplantae</taxon>
        <taxon>Streptophyta</taxon>
        <taxon>Embryophyta</taxon>
        <taxon>Tracheophyta</taxon>
        <taxon>Spermatophyta</taxon>
        <taxon>Magnoliopsida</taxon>
        <taxon>eudicotyledons</taxon>
        <taxon>Gunneridae</taxon>
        <taxon>Pentapetalae</taxon>
        <taxon>asterids</taxon>
        <taxon>lamiids</taxon>
        <taxon>Solanales</taxon>
        <taxon>Convolvulaceae</taxon>
        <taxon>Cuscuteae</taxon>
        <taxon>Cuscuta</taxon>
        <taxon>Cuscuta subgen. Cuscuta</taxon>
    </lineage>
</organism>
<feature type="region of interest" description="Disordered" evidence="1">
    <location>
        <begin position="215"/>
        <end position="234"/>
    </location>
</feature>
<protein>
    <submittedName>
        <fullName evidence="2">Uncharacterized protein</fullName>
    </submittedName>
</protein>
<dbReference type="OrthoDB" id="153096at2759"/>
<proteinExistence type="predicted"/>
<dbReference type="PANTHER" id="PTHR47481">
    <property type="match status" value="1"/>
</dbReference>
<dbReference type="Proteomes" id="UP001152484">
    <property type="component" value="Unassembled WGS sequence"/>
</dbReference>
<gene>
    <name evidence="2" type="ORF">CEURO_LOCUS12114</name>
</gene>
<name>A0A9P1EBT9_CUSEU</name>
<evidence type="ECO:0000256" key="1">
    <source>
        <dbReference type="SAM" id="MobiDB-lite"/>
    </source>
</evidence>
<comment type="caution">
    <text evidence="2">The sequence shown here is derived from an EMBL/GenBank/DDBJ whole genome shotgun (WGS) entry which is preliminary data.</text>
</comment>
<keyword evidence="3" id="KW-1185">Reference proteome</keyword>
<feature type="compositionally biased region" description="Basic residues" evidence="1">
    <location>
        <begin position="188"/>
        <end position="201"/>
    </location>
</feature>
<evidence type="ECO:0000313" key="2">
    <source>
        <dbReference type="EMBL" id="CAH9092822.1"/>
    </source>
</evidence>
<reference evidence="2" key="1">
    <citation type="submission" date="2022-07" db="EMBL/GenBank/DDBJ databases">
        <authorList>
            <person name="Macas J."/>
            <person name="Novak P."/>
            <person name="Neumann P."/>
        </authorList>
    </citation>
    <scope>NUCLEOTIDE SEQUENCE</scope>
</reference>
<feature type="region of interest" description="Disordered" evidence="1">
    <location>
        <begin position="160"/>
        <end position="207"/>
    </location>
</feature>
<feature type="compositionally biased region" description="Low complexity" evidence="1">
    <location>
        <begin position="161"/>
        <end position="187"/>
    </location>
</feature>
<dbReference type="PANTHER" id="PTHR47481:SF10">
    <property type="entry name" value="COPIA-LIKE POLYPROTEIN_RETROTRANSPOSON"/>
    <property type="match status" value="1"/>
</dbReference>
<sequence>MNPEYYHWLKLDQTVRFWLFATLSRDILVEVHQLKNSTAIWERLEARFMAASLARSMELKHMLSHMKKKDNQSMDQYLLEIRKIVESLASINSPVSDHDLLQTALLGLCPGYESLVGPLTLFPEGLTFDKLCTKLVHQEARLHYQQRLETTVGAPAFAAHGQLPAGTGQQQPQQASAAQQQQNGQRGSHSRGRGSRGRGRGRGGQYLQQQYPGGHQYYYRNGQQPHQPYGTHGRGLLPSPPMYIPGTVNCNSVESLFYILHHILFVLTMLL</sequence>
<evidence type="ECO:0000313" key="3">
    <source>
        <dbReference type="Proteomes" id="UP001152484"/>
    </source>
</evidence>
<dbReference type="AlphaFoldDB" id="A0A9P1EBT9"/>
<dbReference type="EMBL" id="CAMAPE010000029">
    <property type="protein sequence ID" value="CAH9092822.1"/>
    <property type="molecule type" value="Genomic_DNA"/>
</dbReference>
<dbReference type="Pfam" id="PF14223">
    <property type="entry name" value="Retrotran_gag_2"/>
    <property type="match status" value="1"/>
</dbReference>
<accession>A0A9P1EBT9</accession>